<dbReference type="SMART" id="SM00368">
    <property type="entry name" value="LRR_RI"/>
    <property type="match status" value="6"/>
</dbReference>
<feature type="transmembrane region" description="Helical" evidence="14">
    <location>
        <begin position="1719"/>
        <end position="1739"/>
    </location>
</feature>
<name>A0A812N8A7_9DINO</name>
<dbReference type="OrthoDB" id="120976at2759"/>
<evidence type="ECO:0000256" key="13">
    <source>
        <dbReference type="PROSITE-ProRule" id="PRU00339"/>
    </source>
</evidence>
<evidence type="ECO:0000256" key="8">
    <source>
        <dbReference type="ARBA" id="ARBA00022803"/>
    </source>
</evidence>
<dbReference type="Gene3D" id="3.80.10.10">
    <property type="entry name" value="Ribonuclease Inhibitor"/>
    <property type="match status" value="2"/>
</dbReference>
<keyword evidence="8 13" id="KW-0802">TPR repeat</keyword>
<feature type="transmembrane region" description="Helical" evidence="14">
    <location>
        <begin position="155"/>
        <end position="179"/>
    </location>
</feature>
<comment type="subcellular location">
    <subcellularLocation>
        <location evidence="2">Chromosome</location>
    </subcellularLocation>
    <subcellularLocation>
        <location evidence="1">Membrane</location>
        <topology evidence="1">Multi-pass membrane protein</topology>
    </subcellularLocation>
</comment>
<dbReference type="Proteomes" id="UP000604046">
    <property type="component" value="Unassembled WGS sequence"/>
</dbReference>
<feature type="transmembrane region" description="Helical" evidence="14">
    <location>
        <begin position="37"/>
        <end position="58"/>
    </location>
</feature>
<evidence type="ECO:0000256" key="5">
    <source>
        <dbReference type="ARBA" id="ARBA00022692"/>
    </source>
</evidence>
<dbReference type="InterPro" id="IPR011990">
    <property type="entry name" value="TPR-like_helical_dom_sf"/>
</dbReference>
<dbReference type="Pfam" id="PF04142">
    <property type="entry name" value="Nuc_sug_transp"/>
    <property type="match status" value="1"/>
</dbReference>
<proteinExistence type="inferred from homology"/>
<dbReference type="PANTHER" id="PTHR45641:SF19">
    <property type="entry name" value="NEPHROCYSTIN-3"/>
    <property type="match status" value="1"/>
</dbReference>
<dbReference type="Pfam" id="PF13516">
    <property type="entry name" value="LRR_6"/>
    <property type="match status" value="1"/>
</dbReference>
<dbReference type="GO" id="GO:0006281">
    <property type="term" value="P:DNA repair"/>
    <property type="evidence" value="ECO:0007669"/>
    <property type="project" value="UniProtKB-KW"/>
</dbReference>
<dbReference type="InterPro" id="IPR001611">
    <property type="entry name" value="Leu-rich_rpt"/>
</dbReference>
<dbReference type="GO" id="GO:0015165">
    <property type="term" value="F:pyrimidine nucleotide-sugar transmembrane transporter activity"/>
    <property type="evidence" value="ECO:0007669"/>
    <property type="project" value="InterPro"/>
</dbReference>
<feature type="transmembrane region" description="Helical" evidence="14">
    <location>
        <begin position="294"/>
        <end position="312"/>
    </location>
</feature>
<protein>
    <submittedName>
        <fullName evidence="15">Nphp3 protein</fullName>
    </submittedName>
</protein>
<dbReference type="PROSITE" id="PS50005">
    <property type="entry name" value="TPR"/>
    <property type="match status" value="3"/>
</dbReference>
<reference evidence="15" key="1">
    <citation type="submission" date="2021-02" db="EMBL/GenBank/DDBJ databases">
        <authorList>
            <person name="Dougan E. K."/>
            <person name="Rhodes N."/>
            <person name="Thang M."/>
            <person name="Chan C."/>
        </authorList>
    </citation>
    <scope>NUCLEOTIDE SEQUENCE</scope>
</reference>
<comment type="caution">
    <text evidence="15">The sequence shown here is derived from an EMBL/GenBank/DDBJ whole genome shotgun (WGS) entry which is preliminary data.</text>
</comment>
<evidence type="ECO:0000256" key="12">
    <source>
        <dbReference type="ARBA" id="ARBA00023204"/>
    </source>
</evidence>
<dbReference type="InterPro" id="IPR032675">
    <property type="entry name" value="LRR_dom_sf"/>
</dbReference>
<evidence type="ECO:0000256" key="6">
    <source>
        <dbReference type="ARBA" id="ARBA00022737"/>
    </source>
</evidence>
<dbReference type="GO" id="GO:0006325">
    <property type="term" value="P:chromatin organization"/>
    <property type="evidence" value="ECO:0007669"/>
    <property type="project" value="UniProtKB-KW"/>
</dbReference>
<dbReference type="EMBL" id="CAJNDS010001791">
    <property type="protein sequence ID" value="CAE7279808.1"/>
    <property type="molecule type" value="Genomic_DNA"/>
</dbReference>
<dbReference type="GO" id="GO:0000139">
    <property type="term" value="C:Golgi membrane"/>
    <property type="evidence" value="ECO:0007669"/>
    <property type="project" value="InterPro"/>
</dbReference>
<keyword evidence="10 14" id="KW-1133">Transmembrane helix</keyword>
<dbReference type="SUPFAM" id="SSF52047">
    <property type="entry name" value="RNI-like"/>
    <property type="match status" value="1"/>
</dbReference>
<dbReference type="SUPFAM" id="SSF48452">
    <property type="entry name" value="TPR-like"/>
    <property type="match status" value="2"/>
</dbReference>
<evidence type="ECO:0000256" key="1">
    <source>
        <dbReference type="ARBA" id="ARBA00004141"/>
    </source>
</evidence>
<feature type="transmembrane region" description="Helical" evidence="14">
    <location>
        <begin position="324"/>
        <end position="345"/>
    </location>
</feature>
<sequence>MADVQTKAAAFIAVTVQRACHNSFIEWAKGDSPHAKYTVSSVIFVAQIICVVIGWTLAHSTGGKEDLKKCFDVGNLTKFFHIGLIYALGDIFEMESVNYIDSSTYTVLSQSKLIITATLMWLLDGSAQSVMQWFILFTTSSGMLEYVLVGKAKGGAMTFSVFGVCLALVKVMISCYVAVLNTKALKRDSNPFPVQRLGCALCRRCCGPHADFTFHPITSVHMRPLSVPFCPFHFSERAESTYLRFSCLKVSWAMASLVYMVVKDLRELFLAAVNSLSSVPAKDGILGDGMFGEWTHRTVVLVFCGFILKTLFNQYLLKVLDAIWKNISEAIGVILVYFGRVMFLGGKYDPTVFNAGVTVVLACIAYVLSKDLQRRSVRGVAPARVFADAMQRVMFFTVRGVLGLSGADPGCVVGGCMVASKEPFRFSVFSSLLVASLLVQFSEYWVKCSVLKRGLSCVAVQKFLDPTGNRIACRSDRGDGKLCVSREQVKDIVETLTDFCFSRDQQPEETYIWICCLGPVAGLCINQHRVKEAQESGDVVPFEDFEQAFGQRVSGIGHIIAMMAPWHEPLYISRIWCDFEMFTAKHVAESQVTIVMPPREAEDLRQELVNGQGVKAVWNVLSRLDVEKAQASVSRDRELILQLIHDGPGAHKLNTVIAEHLKDWILEACEGHLLRALQEDQVSPAIANLCNEVGGLLADLGYLERARFLLEEGLRLYENAGTLGTSPGADLLANLGEIHEKQGDLDVAAEIYERAALCFAAASAPEPLDYAALKRRQGRLLGVRGDLEGKLRLYEEARRICELADALESTEGTVLLSSIGAAKRQAGDMEAAVQAYEEALRIHERLQTLDSPEGATLLSNIGVARLRQRKKKAAKQAFERALSIREKTGTVETSAGATLLTNIADVQELFGDTEGELRLYLKAKDIREKTGTLDSSAGAVVLSHIGGIYAKQGDPTEALSWYARAREAREKSETLETDAGAKLLLKAAELLGQGDRRGEAAALLEEAWGIRTRSETLHSESGLKLLSSLCNLRAEMEECDVAEEVWEAARAVAEAMGDGSKMPGVRLMSALLKPSGAVATMPELAQRSDAPLGRLCNSDPVRWFSVWGSEVVPRVSVAGGVIGLILVNSTMPQVVRTSDGLMPQISRAMWIRMCLRITPLAGGLKAAQYAVMREMKLTLDQVCHPAVSTMLAFGVIGTGFQSVIYNSLISEMYKIYTGKEKAAVTMRELVRGIRPGIVWCFGRESVAMGAGLYLGPVVKEKLGASLRDEKGDHRIAGVHLSEGMMRFGSGFLSGACTAFGTQWMHNTSLFAGRLAATNEPRGAPYYTTEAWRTAYKELGPSVFYMNYPHRMCLIAGAVALLNFVDIFHRRELRMLLELRGDLRRRRGDAKGSFEAWAEAAALRAALGKVTGAPAADLYIRLASVCEELGDVALSEDYQEPQQHPVIVDVGNAHFTLVSGWERLRGSLGPFALRTAWRSASALDDALRRQLADGEGWECLSLIVKACAAFEAVQPARFKKELGTFLPLAEAVQAGRRRLPELEVPEELAALCATGSSGVPSKTSLSQEVEGSLAMEEKGQTKQMQIHIASRLCAMPTYLAHAGSEAECALYARNCYGCFDLGCRYCQVSPQSWNFGSGGSPAALDYVCLSRHYQCIDVLQLRPDVKSVESVAVTGCHALEPPRAMTTRPPTTTTETEAPDLGILSSSGSQAPWWPDEWSVVIWLAIILVSGFLLGFCCFLGRRCRRRLQRVHVAPQSALDSRMFKSKVGSVQWDFAKAGVVNVSDLEAAKRALAAALRSEASSEALPSRGRCLTFWASNCLRVAVLSELDVLLATYPILTISFDADWRRADNSTIEALAKLLLRHRGRCKFRTGGSQPLALPAATLVTLGTFGEALAASHSEVDSISFEKGPKDEGICSTSLAGLRLSSQEVIFHRSPLGDPGCSLVCGFVRSWGARLQICRLVECGFGDLAAAGVARLLANARQPASGLRELNLSANKFGDGGAAELADALPRLDSLEKLLLERNKIGALGAKALAARLPRSNVRELVMGTHLGGNPLGEEGVQALASALDDAMPRAAANRATRLQALALEDCGVGQAGAKALAEQIPKSVLQALSVARGHLADEDATALLLALPGSISFLDLSGNELSDLTASIAGEALYKKPKLSISLAANYISPTIKLLLAEEHGTRLRV</sequence>
<dbReference type="InterPro" id="IPR019734">
    <property type="entry name" value="TPR_rpt"/>
</dbReference>
<evidence type="ECO:0000256" key="2">
    <source>
        <dbReference type="ARBA" id="ARBA00004286"/>
    </source>
</evidence>
<keyword evidence="6" id="KW-0677">Repeat</keyword>
<keyword evidence="4" id="KW-0158">Chromosome</keyword>
<evidence type="ECO:0000313" key="15">
    <source>
        <dbReference type="EMBL" id="CAE7279808.1"/>
    </source>
</evidence>
<organism evidence="15 16">
    <name type="scientific">Symbiodinium natans</name>
    <dbReference type="NCBI Taxonomy" id="878477"/>
    <lineage>
        <taxon>Eukaryota</taxon>
        <taxon>Sar</taxon>
        <taxon>Alveolata</taxon>
        <taxon>Dinophyceae</taxon>
        <taxon>Suessiales</taxon>
        <taxon>Symbiodiniaceae</taxon>
        <taxon>Symbiodinium</taxon>
    </lineage>
</organism>
<keyword evidence="9" id="KW-0156">Chromatin regulator</keyword>
<feature type="repeat" description="TPR" evidence="13">
    <location>
        <begin position="939"/>
        <end position="972"/>
    </location>
</feature>
<keyword evidence="11 14" id="KW-0472">Membrane</keyword>
<dbReference type="SMART" id="SM00028">
    <property type="entry name" value="TPR"/>
    <property type="match status" value="5"/>
</dbReference>
<evidence type="ECO:0000256" key="7">
    <source>
        <dbReference type="ARBA" id="ARBA00022763"/>
    </source>
</evidence>
<dbReference type="GO" id="GO:0005694">
    <property type="term" value="C:chromosome"/>
    <property type="evidence" value="ECO:0007669"/>
    <property type="project" value="UniProtKB-SubCell"/>
</dbReference>
<keyword evidence="16" id="KW-1185">Reference proteome</keyword>
<evidence type="ECO:0000256" key="9">
    <source>
        <dbReference type="ARBA" id="ARBA00022853"/>
    </source>
</evidence>
<comment type="similarity">
    <text evidence="3">Belongs to the Tonsoku family.</text>
</comment>
<evidence type="ECO:0000256" key="4">
    <source>
        <dbReference type="ARBA" id="ARBA00022454"/>
    </source>
</evidence>
<dbReference type="Pfam" id="PF13176">
    <property type="entry name" value="TPR_7"/>
    <property type="match status" value="1"/>
</dbReference>
<keyword evidence="5 14" id="KW-0812">Transmembrane</keyword>
<dbReference type="Gene3D" id="1.25.40.10">
    <property type="entry name" value="Tetratricopeptide repeat domain"/>
    <property type="match status" value="3"/>
</dbReference>
<accession>A0A812N8A7</accession>
<feature type="transmembrane region" description="Helical" evidence="14">
    <location>
        <begin position="70"/>
        <end position="92"/>
    </location>
</feature>
<feature type="repeat" description="TPR" evidence="13">
    <location>
        <begin position="855"/>
        <end position="888"/>
    </location>
</feature>
<evidence type="ECO:0000313" key="16">
    <source>
        <dbReference type="Proteomes" id="UP000604046"/>
    </source>
</evidence>
<feature type="repeat" description="TPR" evidence="13">
    <location>
        <begin position="813"/>
        <end position="846"/>
    </location>
</feature>
<keyword evidence="12" id="KW-0234">DNA repair</keyword>
<evidence type="ECO:0000256" key="11">
    <source>
        <dbReference type="ARBA" id="ARBA00023136"/>
    </source>
</evidence>
<dbReference type="PANTHER" id="PTHR45641">
    <property type="entry name" value="TETRATRICOPEPTIDE REPEAT PROTEIN (AFU_ORTHOLOGUE AFUA_6G03870)"/>
    <property type="match status" value="1"/>
</dbReference>
<dbReference type="InterPro" id="IPR007271">
    <property type="entry name" value="Nuc_sug_transpt"/>
</dbReference>
<evidence type="ECO:0000256" key="10">
    <source>
        <dbReference type="ARBA" id="ARBA00022989"/>
    </source>
</evidence>
<gene>
    <name evidence="15" type="primary">Nphp3</name>
    <name evidence="15" type="ORF">SNAT2548_LOCUS14833</name>
</gene>
<dbReference type="Pfam" id="PF13424">
    <property type="entry name" value="TPR_12"/>
    <property type="match status" value="1"/>
</dbReference>
<evidence type="ECO:0000256" key="14">
    <source>
        <dbReference type="SAM" id="Phobius"/>
    </source>
</evidence>
<evidence type="ECO:0000256" key="3">
    <source>
        <dbReference type="ARBA" id="ARBA00010999"/>
    </source>
</evidence>
<keyword evidence="7" id="KW-0227">DNA damage</keyword>
<feature type="transmembrane region" description="Helical" evidence="14">
    <location>
        <begin position="351"/>
        <end position="368"/>
    </location>
</feature>